<proteinExistence type="predicted"/>
<dbReference type="AlphaFoldDB" id="A0AA36BYH9"/>
<name>A0AA36BYH9_OCTVU</name>
<gene>
    <name evidence="1" type="ORF">OCTVUL_1B019297</name>
</gene>
<protein>
    <submittedName>
        <fullName evidence="1">Uncharacterized protein</fullName>
    </submittedName>
</protein>
<dbReference type="EMBL" id="OX597840">
    <property type="protein sequence ID" value="CAI9742289.1"/>
    <property type="molecule type" value="Genomic_DNA"/>
</dbReference>
<evidence type="ECO:0000313" key="2">
    <source>
        <dbReference type="Proteomes" id="UP001162480"/>
    </source>
</evidence>
<sequence>MRSLPGIFLVQKSSFPNVEVWFHNPGNNYLSCRSPLDFTLYCDESPVRCDDTDSRSHDSEGFDRKLKLVYNPQKK</sequence>
<keyword evidence="2" id="KW-1185">Reference proteome</keyword>
<reference evidence="1" key="1">
    <citation type="submission" date="2023-08" db="EMBL/GenBank/DDBJ databases">
        <authorList>
            <person name="Alioto T."/>
            <person name="Alioto T."/>
            <person name="Gomez Garrido J."/>
        </authorList>
    </citation>
    <scope>NUCLEOTIDE SEQUENCE</scope>
</reference>
<evidence type="ECO:0000313" key="1">
    <source>
        <dbReference type="EMBL" id="CAI9742289.1"/>
    </source>
</evidence>
<accession>A0AA36BYH9</accession>
<dbReference type="Proteomes" id="UP001162480">
    <property type="component" value="Chromosome 27"/>
</dbReference>
<organism evidence="1 2">
    <name type="scientific">Octopus vulgaris</name>
    <name type="common">Common octopus</name>
    <dbReference type="NCBI Taxonomy" id="6645"/>
    <lineage>
        <taxon>Eukaryota</taxon>
        <taxon>Metazoa</taxon>
        <taxon>Spiralia</taxon>
        <taxon>Lophotrochozoa</taxon>
        <taxon>Mollusca</taxon>
        <taxon>Cephalopoda</taxon>
        <taxon>Coleoidea</taxon>
        <taxon>Octopodiformes</taxon>
        <taxon>Octopoda</taxon>
        <taxon>Incirrata</taxon>
        <taxon>Octopodidae</taxon>
        <taxon>Octopus</taxon>
    </lineage>
</organism>